<proteinExistence type="inferred from homology"/>
<dbReference type="EMBL" id="JAFCNB010000007">
    <property type="protein sequence ID" value="MBP2705087.1"/>
    <property type="molecule type" value="Genomic_DNA"/>
</dbReference>
<feature type="domain" description="UspA" evidence="3">
    <location>
        <begin position="178"/>
        <end position="314"/>
    </location>
</feature>
<dbReference type="PANTHER" id="PTHR46268:SF6">
    <property type="entry name" value="UNIVERSAL STRESS PROTEIN UP12"/>
    <property type="match status" value="1"/>
</dbReference>
<dbReference type="SUPFAM" id="SSF52402">
    <property type="entry name" value="Adenine nucleotide alpha hydrolases-like"/>
    <property type="match status" value="2"/>
</dbReference>
<accession>A0A941AJK5</accession>
<evidence type="ECO:0000259" key="3">
    <source>
        <dbReference type="Pfam" id="PF00582"/>
    </source>
</evidence>
<evidence type="ECO:0000313" key="5">
    <source>
        <dbReference type="Proteomes" id="UP000674234"/>
    </source>
</evidence>
<protein>
    <submittedName>
        <fullName evidence="4">Universal stress protein</fullName>
    </submittedName>
</protein>
<dbReference type="PANTHER" id="PTHR46268">
    <property type="entry name" value="STRESS RESPONSE PROTEIN NHAX"/>
    <property type="match status" value="1"/>
</dbReference>
<feature type="region of interest" description="Disordered" evidence="2">
    <location>
        <begin position="151"/>
        <end position="176"/>
    </location>
</feature>
<gene>
    <name evidence="4" type="ORF">JOL79_14825</name>
</gene>
<reference evidence="4" key="1">
    <citation type="submission" date="2021-02" db="EMBL/GenBank/DDBJ databases">
        <title>Draft genome sequence of Microbispora sp. RL4-1S isolated from rice leaves in Thailand.</title>
        <authorList>
            <person name="Muangham S."/>
            <person name="Duangmal K."/>
        </authorList>
    </citation>
    <scope>NUCLEOTIDE SEQUENCE</scope>
    <source>
        <strain evidence="4">RL4-1S</strain>
    </source>
</reference>
<dbReference type="Gene3D" id="3.40.50.620">
    <property type="entry name" value="HUPs"/>
    <property type="match status" value="2"/>
</dbReference>
<organism evidence="4 5">
    <name type="scientific">Microbispora oryzae</name>
    <dbReference type="NCBI Taxonomy" id="2806554"/>
    <lineage>
        <taxon>Bacteria</taxon>
        <taxon>Bacillati</taxon>
        <taxon>Actinomycetota</taxon>
        <taxon>Actinomycetes</taxon>
        <taxon>Streptosporangiales</taxon>
        <taxon>Streptosporangiaceae</taxon>
        <taxon>Microbispora</taxon>
    </lineage>
</organism>
<evidence type="ECO:0000313" key="4">
    <source>
        <dbReference type="EMBL" id="MBP2705087.1"/>
    </source>
</evidence>
<dbReference type="Proteomes" id="UP000674234">
    <property type="component" value="Unassembled WGS sequence"/>
</dbReference>
<keyword evidence="5" id="KW-1185">Reference proteome</keyword>
<dbReference type="PRINTS" id="PR01438">
    <property type="entry name" value="UNVRSLSTRESS"/>
</dbReference>
<feature type="compositionally biased region" description="Basic and acidic residues" evidence="2">
    <location>
        <begin position="151"/>
        <end position="163"/>
    </location>
</feature>
<dbReference type="InterPro" id="IPR006016">
    <property type="entry name" value="UspA"/>
</dbReference>
<dbReference type="InterPro" id="IPR014729">
    <property type="entry name" value="Rossmann-like_a/b/a_fold"/>
</dbReference>
<feature type="domain" description="UspA" evidence="3">
    <location>
        <begin position="16"/>
        <end position="150"/>
    </location>
</feature>
<evidence type="ECO:0000256" key="1">
    <source>
        <dbReference type="ARBA" id="ARBA00008791"/>
    </source>
</evidence>
<comment type="caution">
    <text evidence="4">The sequence shown here is derived from an EMBL/GenBank/DDBJ whole genome shotgun (WGS) entry which is preliminary data.</text>
</comment>
<sequence>MSDHEQALDQGRDQVRPVLVGYDGSPAGEAALRWAVEEARLRGAPLTVCHAWCWSYPFRPPDEKTLEVLRCLGAMVADEGVRKAHSFAEGLEVRWHLKRGWPAAVLLEASRDADLVVLGSRGHAGFDDVMVGSTAVQVPARGDRPVVVVRSAERQPVETRGSRGEGPSEGQGERRGARVVVGVDGSPASEAALGFALAEAELRDGRVEAVCGWWDPGVLPGPERLPFVRPETLRAEAIERFEHAVAGWKAEHPKVPIETRFVVETPRRALLDAAKDADLLVVGSRGIGSSPKLLLGPVTQTALHEAPCPVAVVPPARP</sequence>
<dbReference type="InterPro" id="IPR006015">
    <property type="entry name" value="Universal_stress_UspA"/>
</dbReference>
<comment type="similarity">
    <text evidence="1">Belongs to the universal stress protein A family.</text>
</comment>
<dbReference type="AlphaFoldDB" id="A0A941AJK5"/>
<evidence type="ECO:0000256" key="2">
    <source>
        <dbReference type="SAM" id="MobiDB-lite"/>
    </source>
</evidence>
<dbReference type="Pfam" id="PF00582">
    <property type="entry name" value="Usp"/>
    <property type="match status" value="2"/>
</dbReference>
<name>A0A941AJK5_9ACTN</name>
<dbReference type="RefSeq" id="WP_210156388.1">
    <property type="nucleotide sequence ID" value="NZ_JAFCNB010000007.1"/>
</dbReference>